<evidence type="ECO:0000313" key="3">
    <source>
        <dbReference type="Proteomes" id="UP001058553"/>
    </source>
</evidence>
<keyword evidence="1" id="KW-0812">Transmembrane</keyword>
<protein>
    <submittedName>
        <fullName evidence="2">Uncharacterized protein</fullName>
    </submittedName>
</protein>
<dbReference type="Proteomes" id="UP001058553">
    <property type="component" value="Chromosome"/>
</dbReference>
<keyword evidence="1" id="KW-1133">Transmembrane helix</keyword>
<dbReference type="GeneID" id="92235943"/>
<keyword evidence="1" id="KW-0472">Membrane</keyword>
<accession>A0ABY5X9V9</accession>
<feature type="transmembrane region" description="Helical" evidence="1">
    <location>
        <begin position="12"/>
        <end position="32"/>
    </location>
</feature>
<evidence type="ECO:0000313" key="2">
    <source>
        <dbReference type="EMBL" id="UWS34183.1"/>
    </source>
</evidence>
<organism evidence="2 3">
    <name type="scientific">Erwinia pyrifoliae</name>
    <dbReference type="NCBI Taxonomy" id="79967"/>
    <lineage>
        <taxon>Bacteria</taxon>
        <taxon>Pseudomonadati</taxon>
        <taxon>Pseudomonadota</taxon>
        <taxon>Gammaproteobacteria</taxon>
        <taxon>Enterobacterales</taxon>
        <taxon>Erwiniaceae</taxon>
        <taxon>Erwinia</taxon>
    </lineage>
</organism>
<dbReference type="RefSeq" id="WP_012669129.1">
    <property type="nucleotide sequence ID" value="NZ_CP023567.1"/>
</dbReference>
<sequence length="90" mass="9977">MKLPKTVGIHLFILLNLYCIITIFCAVFLVRGGIELIHYLNSDMSNLNLTEALFKSVKTGLATGIPTGTGIWFLSKIKEQKKQSPPSNPE</sequence>
<name>A0ABY5X9V9_ERWPY</name>
<evidence type="ECO:0000256" key="1">
    <source>
        <dbReference type="SAM" id="Phobius"/>
    </source>
</evidence>
<dbReference type="EMBL" id="CP103445">
    <property type="protein sequence ID" value="UWS34183.1"/>
    <property type="molecule type" value="Genomic_DNA"/>
</dbReference>
<reference evidence="2" key="1">
    <citation type="submission" date="2022-07" db="EMBL/GenBank/DDBJ databases">
        <title>Genetic diversity of Erwinia pyrifoliae.</title>
        <authorList>
            <person name="Park D.S."/>
            <person name="Ham H."/>
        </authorList>
    </citation>
    <scope>NUCLEOTIDE SEQUENCE</scope>
    <source>
        <strain evidence="2">CP201486</strain>
    </source>
</reference>
<proteinExistence type="predicted"/>
<keyword evidence="3" id="KW-1185">Reference proteome</keyword>
<gene>
    <name evidence="2" type="ORF">NYP84_02995</name>
</gene>